<gene>
    <name evidence="1" type="ORF">CGI_10025162</name>
</gene>
<sequence length="117" mass="12501">MTSMAAVPRVSAGQRRFPNLPVIEHPMSRMSNRDDLAVLGSARGLRAGQFGKISFQDPGSGAREPAPISANRASAPERILQWPPGKNHSSRESGGCYRGREGGGGRISTIMTTIISR</sequence>
<dbReference type="HOGENOM" id="CLU_2087117_0_0_1"/>
<name>K1QBX3_MAGGI</name>
<dbReference type="AlphaFoldDB" id="K1QBX3"/>
<reference evidence="1" key="1">
    <citation type="journal article" date="2012" name="Nature">
        <title>The oyster genome reveals stress adaptation and complexity of shell formation.</title>
        <authorList>
            <person name="Zhang G."/>
            <person name="Fang X."/>
            <person name="Guo X."/>
            <person name="Li L."/>
            <person name="Luo R."/>
            <person name="Xu F."/>
            <person name="Yang P."/>
            <person name="Zhang L."/>
            <person name="Wang X."/>
            <person name="Qi H."/>
            <person name="Xiong Z."/>
            <person name="Que H."/>
            <person name="Xie Y."/>
            <person name="Holland P.W."/>
            <person name="Paps J."/>
            <person name="Zhu Y."/>
            <person name="Wu F."/>
            <person name="Chen Y."/>
            <person name="Wang J."/>
            <person name="Peng C."/>
            <person name="Meng J."/>
            <person name="Yang L."/>
            <person name="Liu J."/>
            <person name="Wen B."/>
            <person name="Zhang N."/>
            <person name="Huang Z."/>
            <person name="Zhu Q."/>
            <person name="Feng Y."/>
            <person name="Mount A."/>
            <person name="Hedgecock D."/>
            <person name="Xu Z."/>
            <person name="Liu Y."/>
            <person name="Domazet-Loso T."/>
            <person name="Du Y."/>
            <person name="Sun X."/>
            <person name="Zhang S."/>
            <person name="Liu B."/>
            <person name="Cheng P."/>
            <person name="Jiang X."/>
            <person name="Li J."/>
            <person name="Fan D."/>
            <person name="Wang W."/>
            <person name="Fu W."/>
            <person name="Wang T."/>
            <person name="Wang B."/>
            <person name="Zhang J."/>
            <person name="Peng Z."/>
            <person name="Li Y."/>
            <person name="Li N."/>
            <person name="Wang J."/>
            <person name="Chen M."/>
            <person name="He Y."/>
            <person name="Tan F."/>
            <person name="Song X."/>
            <person name="Zheng Q."/>
            <person name="Huang R."/>
            <person name="Yang H."/>
            <person name="Du X."/>
            <person name="Chen L."/>
            <person name="Yang M."/>
            <person name="Gaffney P.M."/>
            <person name="Wang S."/>
            <person name="Luo L."/>
            <person name="She Z."/>
            <person name="Ming Y."/>
            <person name="Huang W."/>
            <person name="Zhang S."/>
            <person name="Huang B."/>
            <person name="Zhang Y."/>
            <person name="Qu T."/>
            <person name="Ni P."/>
            <person name="Miao G."/>
            <person name="Wang J."/>
            <person name="Wang Q."/>
            <person name="Steinberg C.E."/>
            <person name="Wang H."/>
            <person name="Li N."/>
            <person name="Qian L."/>
            <person name="Zhang G."/>
            <person name="Li Y."/>
            <person name="Yang H."/>
            <person name="Liu X."/>
            <person name="Wang J."/>
            <person name="Yin Y."/>
            <person name="Wang J."/>
        </authorList>
    </citation>
    <scope>NUCLEOTIDE SEQUENCE [LARGE SCALE GENOMIC DNA]</scope>
    <source>
        <strain evidence="1">05x7-T-G4-1.051#20</strain>
    </source>
</reference>
<organism evidence="1">
    <name type="scientific">Magallana gigas</name>
    <name type="common">Pacific oyster</name>
    <name type="synonym">Crassostrea gigas</name>
    <dbReference type="NCBI Taxonomy" id="29159"/>
    <lineage>
        <taxon>Eukaryota</taxon>
        <taxon>Metazoa</taxon>
        <taxon>Spiralia</taxon>
        <taxon>Lophotrochozoa</taxon>
        <taxon>Mollusca</taxon>
        <taxon>Bivalvia</taxon>
        <taxon>Autobranchia</taxon>
        <taxon>Pteriomorphia</taxon>
        <taxon>Ostreida</taxon>
        <taxon>Ostreoidea</taxon>
        <taxon>Ostreidae</taxon>
        <taxon>Magallana</taxon>
    </lineage>
</organism>
<evidence type="ECO:0000313" key="1">
    <source>
        <dbReference type="EMBL" id="EKC28644.1"/>
    </source>
</evidence>
<accession>K1QBX3</accession>
<protein>
    <submittedName>
        <fullName evidence="1">Uncharacterized protein</fullName>
    </submittedName>
</protein>
<proteinExistence type="predicted"/>
<dbReference type="InParanoid" id="K1QBX3"/>
<dbReference type="EMBL" id="JH823220">
    <property type="protein sequence ID" value="EKC28644.1"/>
    <property type="molecule type" value="Genomic_DNA"/>
</dbReference>